<sequence length="52" mass="5819">MGTFELKGEEIIDREAKEFGGSAHVTVPKDWRGADVKVIRVSDPDETDDQDE</sequence>
<gene>
    <name evidence="1" type="ORF">KM295_00350</name>
</gene>
<keyword evidence="2" id="KW-1185">Reference proteome</keyword>
<organism evidence="1 2">
    <name type="scientific">Natronomonas aquatica</name>
    <dbReference type="NCBI Taxonomy" id="2841590"/>
    <lineage>
        <taxon>Archaea</taxon>
        <taxon>Methanobacteriati</taxon>
        <taxon>Methanobacteriota</taxon>
        <taxon>Stenosarchaea group</taxon>
        <taxon>Halobacteria</taxon>
        <taxon>Halobacteriales</taxon>
        <taxon>Natronomonadaceae</taxon>
        <taxon>Natronomonas</taxon>
    </lineage>
</organism>
<dbReference type="AlphaFoldDB" id="A0A9R1CQM2"/>
<evidence type="ECO:0000313" key="2">
    <source>
        <dbReference type="Proteomes" id="UP001139494"/>
    </source>
</evidence>
<comment type="caution">
    <text evidence="1">The sequence shown here is derived from an EMBL/GenBank/DDBJ whole genome shotgun (WGS) entry which is preliminary data.</text>
</comment>
<dbReference type="NCBIfam" id="NF033496">
    <property type="entry name" value="DUF2080_fam_acc"/>
    <property type="match status" value="1"/>
</dbReference>
<protein>
    <submittedName>
        <fullName evidence="1">DUF2080 family transposase-associated protein</fullName>
    </submittedName>
</protein>
<accession>A0A9R1CQM2</accession>
<dbReference type="RefSeq" id="WP_256027793.1">
    <property type="nucleotide sequence ID" value="NZ_JAHLKM010000001.1"/>
</dbReference>
<dbReference type="Proteomes" id="UP001139494">
    <property type="component" value="Unassembled WGS sequence"/>
</dbReference>
<proteinExistence type="predicted"/>
<name>A0A9R1CQM2_9EURY</name>
<evidence type="ECO:0000313" key="1">
    <source>
        <dbReference type="EMBL" id="MCQ4331956.1"/>
    </source>
</evidence>
<reference evidence="1" key="1">
    <citation type="journal article" date="2023" name="Front. Microbiol.">
        <title>Genomic-based phylogenetic and metabolic analyses of the genus Natronomonas, and description of Natronomonas aquatica sp. nov.</title>
        <authorList>
            <person name="Garcia-Roldan A."/>
            <person name="Duran-Viseras A."/>
            <person name="de la Haba R.R."/>
            <person name="Corral P."/>
            <person name="Sanchez-Porro C."/>
            <person name="Ventosa A."/>
        </authorList>
    </citation>
    <scope>NUCLEOTIDE SEQUENCE</scope>
    <source>
        <strain evidence="1">F2-12</strain>
    </source>
</reference>
<dbReference type="EMBL" id="JAHLKM010000001">
    <property type="protein sequence ID" value="MCQ4331956.1"/>
    <property type="molecule type" value="Genomic_DNA"/>
</dbReference>